<keyword evidence="3" id="KW-0479">Metal-binding</keyword>
<evidence type="ECO:0000256" key="3">
    <source>
        <dbReference type="ARBA" id="ARBA00022723"/>
    </source>
</evidence>
<keyword evidence="4 8" id="KW-0560">Oxidoreductase</keyword>
<dbReference type="SUPFAM" id="SSF55961">
    <property type="entry name" value="Bet v1-like"/>
    <property type="match status" value="1"/>
</dbReference>
<evidence type="ECO:0000256" key="4">
    <source>
        <dbReference type="ARBA" id="ARBA00023002"/>
    </source>
</evidence>
<dbReference type="SUPFAM" id="SSF50022">
    <property type="entry name" value="ISP domain"/>
    <property type="match status" value="1"/>
</dbReference>
<evidence type="ECO:0000256" key="1">
    <source>
        <dbReference type="ARBA" id="ARBA00001962"/>
    </source>
</evidence>
<keyword evidence="6" id="KW-0411">Iron-sulfur</keyword>
<keyword evidence="8" id="KW-0614">Plasmid</keyword>
<dbReference type="InterPro" id="IPR017941">
    <property type="entry name" value="Rieske_2Fe-2S"/>
</dbReference>
<dbReference type="CDD" id="cd03469">
    <property type="entry name" value="Rieske_RO_Alpha_N"/>
    <property type="match status" value="1"/>
</dbReference>
<dbReference type="EC" id="1.14.13.-" evidence="8"/>
<evidence type="ECO:0000259" key="7">
    <source>
        <dbReference type="PROSITE" id="PS51296"/>
    </source>
</evidence>
<dbReference type="Gene3D" id="2.102.10.10">
    <property type="entry name" value="Rieske [2Fe-2S] iron-sulphur domain"/>
    <property type="match status" value="1"/>
</dbReference>
<keyword evidence="5" id="KW-0408">Iron</keyword>
<proteinExistence type="predicted"/>
<keyword evidence="2" id="KW-0001">2Fe-2S</keyword>
<dbReference type="RefSeq" id="WP_281470450.1">
    <property type="nucleotide sequence ID" value="NZ_CP124537.1"/>
</dbReference>
<organism evidence="8 9">
    <name type="scientific">Fuscovulum ytuae</name>
    <dbReference type="NCBI Taxonomy" id="3042299"/>
    <lineage>
        <taxon>Bacteria</taxon>
        <taxon>Pseudomonadati</taxon>
        <taxon>Pseudomonadota</taxon>
        <taxon>Alphaproteobacteria</taxon>
        <taxon>Rhodobacterales</taxon>
        <taxon>Paracoccaceae</taxon>
        <taxon>Fuscovulum</taxon>
    </lineage>
</organism>
<evidence type="ECO:0000313" key="9">
    <source>
        <dbReference type="Proteomes" id="UP001230978"/>
    </source>
</evidence>
<dbReference type="InterPro" id="IPR015879">
    <property type="entry name" value="Ring_hydroxy_dOase_asu_C_dom"/>
</dbReference>
<protein>
    <submittedName>
        <fullName evidence="8">Aromatic ring-hydroxylating dioxygenase subunit alpha</fullName>
        <ecNumber evidence="8">1.14.13.-</ecNumber>
    </submittedName>
</protein>
<dbReference type="Pfam" id="PF00355">
    <property type="entry name" value="Rieske"/>
    <property type="match status" value="1"/>
</dbReference>
<geneLocation type="plasmid" evidence="8 9">
    <name>unnamed2</name>
</geneLocation>
<feature type="domain" description="Rieske" evidence="7">
    <location>
        <begin position="44"/>
        <end position="152"/>
    </location>
</feature>
<evidence type="ECO:0000256" key="6">
    <source>
        <dbReference type="ARBA" id="ARBA00023014"/>
    </source>
</evidence>
<dbReference type="Pfam" id="PF00848">
    <property type="entry name" value="Ring_hydroxyl_A"/>
    <property type="match status" value="1"/>
</dbReference>
<keyword evidence="9" id="KW-1185">Reference proteome</keyword>
<dbReference type="PANTHER" id="PTHR43756">
    <property type="entry name" value="CHOLINE MONOOXYGENASE, CHLOROPLASTIC"/>
    <property type="match status" value="1"/>
</dbReference>
<dbReference type="PRINTS" id="PR00090">
    <property type="entry name" value="RNGDIOXGNASE"/>
</dbReference>
<dbReference type="PANTHER" id="PTHR43756:SF5">
    <property type="entry name" value="CHOLINE MONOOXYGENASE, CHLOROPLASTIC"/>
    <property type="match status" value="1"/>
</dbReference>
<dbReference type="Gene3D" id="3.90.380.10">
    <property type="entry name" value="Naphthalene 1,2-dioxygenase Alpha Subunit, Chain A, domain 1"/>
    <property type="match status" value="1"/>
</dbReference>
<dbReference type="GO" id="GO:0051213">
    <property type="term" value="F:dioxygenase activity"/>
    <property type="evidence" value="ECO:0007669"/>
    <property type="project" value="UniProtKB-KW"/>
</dbReference>
<dbReference type="InterPro" id="IPR001663">
    <property type="entry name" value="Rng_hydr_dOase-A"/>
</dbReference>
<name>A0ABY8QDJ9_9RHOB</name>
<sequence>MGQEDRHPLSPRLGHCPAGLPRSAYLDAGWLEREMASIFARHWVMVGRVSDFTPGRMRRVTVGNAPVIVARTADGGIAAYHNSCPHRGSELCRAEVEEIGRLIRCPYHAFAYAAEDGRLVATGHARPTADFDRAAHGLRDVAHQVWNGFLFLSLSTNPPPLHADVPLSTLDNWPMASLVTGHRWQADIECNWKTFWENYSECLHCPGIHPELCDMVPVYARGIMGVTEAHDWQPDHPTQPNLRPGAQTWTADGALCAPPFPGLSDAERAVGYTFVTLWPTAYVVAHADYVRSVRIEPLAPERTRLTAEWHFAPEALPKLDPAAVAAFAITVLEQDGHAAEMNQRGMRSPAFNAARLMPEEYEIHNFHRWILSEMEDRP</sequence>
<evidence type="ECO:0000256" key="2">
    <source>
        <dbReference type="ARBA" id="ARBA00022714"/>
    </source>
</evidence>
<comment type="cofactor">
    <cofactor evidence="1">
        <name>Fe cation</name>
        <dbReference type="ChEBI" id="CHEBI:24875"/>
    </cofactor>
</comment>
<accession>A0ABY8QDJ9</accession>
<dbReference type="PROSITE" id="PS51296">
    <property type="entry name" value="RIESKE"/>
    <property type="match status" value="1"/>
</dbReference>
<dbReference type="Proteomes" id="UP001230978">
    <property type="component" value="Plasmid unnamed2"/>
</dbReference>
<dbReference type="InterPro" id="IPR036922">
    <property type="entry name" value="Rieske_2Fe-2S_sf"/>
</dbReference>
<evidence type="ECO:0000256" key="5">
    <source>
        <dbReference type="ARBA" id="ARBA00023004"/>
    </source>
</evidence>
<keyword evidence="8" id="KW-0223">Dioxygenase</keyword>
<evidence type="ECO:0000313" key="8">
    <source>
        <dbReference type="EMBL" id="WGV18330.1"/>
    </source>
</evidence>
<gene>
    <name evidence="8" type="ORF">QF092_19780</name>
</gene>
<dbReference type="EMBL" id="CP124537">
    <property type="protein sequence ID" value="WGV18330.1"/>
    <property type="molecule type" value="Genomic_DNA"/>
</dbReference>
<reference evidence="8 9" key="1">
    <citation type="submission" date="2023-04" db="EMBL/GenBank/DDBJ databases">
        <title>YMD61, complete Genome.</title>
        <authorList>
            <person name="Zhang J."/>
        </authorList>
    </citation>
    <scope>NUCLEOTIDE SEQUENCE [LARGE SCALE GENOMIC DNA]</scope>
    <source>
        <strain evidence="8 9">YMD61</strain>
        <plasmid evidence="8 9">unnamed2</plasmid>
    </source>
</reference>